<evidence type="ECO:0000313" key="9">
    <source>
        <dbReference type="Proteomes" id="UP001634393"/>
    </source>
</evidence>
<evidence type="ECO:0000256" key="2">
    <source>
        <dbReference type="ARBA" id="ARBA00010276"/>
    </source>
</evidence>
<evidence type="ECO:0000256" key="4">
    <source>
        <dbReference type="ARBA" id="ARBA00022692"/>
    </source>
</evidence>
<comment type="subcellular location">
    <subcellularLocation>
        <location evidence="1">Membrane</location>
        <topology evidence="1">Multi-pass membrane protein</topology>
    </subcellularLocation>
</comment>
<evidence type="ECO:0000256" key="3">
    <source>
        <dbReference type="ARBA" id="ARBA00022448"/>
    </source>
</evidence>
<dbReference type="PANTHER" id="PTHR31645:SF4">
    <property type="entry name" value="METAL-NICOTIANAMINE TRANSPORTER YSL3"/>
    <property type="match status" value="1"/>
</dbReference>
<sequence>MIELENENLEEEASEQQEDLNRIPPWKKQITIRGIVASLLIGVIYSIIVMKLNLTTGLVPNLNVSAALLAFVFIRTWTKVLQKANIITTPFTRQENTSIQTCAVACYSIAVGGGFGSYLLGLNKRTYEQAGVDTEGNSPGSYKEPELDWMIGFLFVVSFVGLLALVPLRKIMIIDYNLPYPSGTATAVLINGFHTTKGDKMAKRQVHGFTKFFSFSFIWSCFQWFYSGGEQCGFINFPTFGLKAWRQTFYFDFSMTYIGAGMICSHLVNLSLLLGAVLSWGIMWPLISEKKGDWFSQQIKESSMGSLNGYKVFISIALILGDGLYNFVKTMFFTVRSMYSSFNKKNLGAVSEEKKVSLDDLQRNEVFIKESIPVWVACAGYVLFSIVSIIVIPIIFPQLKWYYVLVAYILAPSLSFCNAYGAGLTDMNMAYNYGKVALFVLAALAGKDNGVVAGLIGCGLIKSIVSISSDLMHDFKTGHLTLTSPRSMLVSQAIGTAIGCVVAPLTFFLFYKAFDVGNPDGVYKAPYAIIYRNMAILGVEGFSALPHHCLQLCYGFFAFAILANLLRDVVPEKFGKWVPLPMAMAVPFLVGAYFAIDMCIGSFVVYVWHKVNRREASFMIPAVASGLICGDGLWILPSSILALAKINPPICMSFLPTKSL</sequence>
<evidence type="ECO:0000256" key="1">
    <source>
        <dbReference type="ARBA" id="ARBA00004141"/>
    </source>
</evidence>
<keyword evidence="9" id="KW-1185">Reference proteome</keyword>
<evidence type="ECO:0000256" key="7">
    <source>
        <dbReference type="SAM" id="Phobius"/>
    </source>
</evidence>
<dbReference type="Proteomes" id="UP001634393">
    <property type="component" value="Unassembled WGS sequence"/>
</dbReference>
<organism evidence="8 9">
    <name type="scientific">Penstemon smallii</name>
    <dbReference type="NCBI Taxonomy" id="265156"/>
    <lineage>
        <taxon>Eukaryota</taxon>
        <taxon>Viridiplantae</taxon>
        <taxon>Streptophyta</taxon>
        <taxon>Embryophyta</taxon>
        <taxon>Tracheophyta</taxon>
        <taxon>Spermatophyta</taxon>
        <taxon>Magnoliopsida</taxon>
        <taxon>eudicotyledons</taxon>
        <taxon>Gunneridae</taxon>
        <taxon>Pentapetalae</taxon>
        <taxon>asterids</taxon>
        <taxon>lamiids</taxon>
        <taxon>Lamiales</taxon>
        <taxon>Plantaginaceae</taxon>
        <taxon>Cheloneae</taxon>
        <taxon>Penstemon</taxon>
    </lineage>
</organism>
<dbReference type="EMBL" id="JBJXBP010000003">
    <property type="protein sequence ID" value="KAL3838040.1"/>
    <property type="molecule type" value="Genomic_DNA"/>
</dbReference>
<dbReference type="NCBIfam" id="TIGR00728">
    <property type="entry name" value="OPT_sfam"/>
    <property type="match status" value="1"/>
</dbReference>
<evidence type="ECO:0000256" key="6">
    <source>
        <dbReference type="ARBA" id="ARBA00023136"/>
    </source>
</evidence>
<keyword evidence="5 7" id="KW-1133">Transmembrane helix</keyword>
<dbReference type="InterPro" id="IPR004813">
    <property type="entry name" value="OPT"/>
</dbReference>
<evidence type="ECO:0000256" key="5">
    <source>
        <dbReference type="ARBA" id="ARBA00022989"/>
    </source>
</evidence>
<keyword evidence="6 7" id="KW-0472">Membrane</keyword>
<gene>
    <name evidence="8" type="ORF">ACJIZ3_022631</name>
</gene>
<feature type="transmembrane region" description="Helical" evidence="7">
    <location>
        <begin position="493"/>
        <end position="514"/>
    </location>
</feature>
<dbReference type="PANTHER" id="PTHR31645">
    <property type="entry name" value="OLIGOPEPTIDE TRANSPORTER YGL114W-RELATED"/>
    <property type="match status" value="1"/>
</dbReference>
<feature type="transmembrane region" description="Helical" evidence="7">
    <location>
        <begin position="552"/>
        <end position="570"/>
    </location>
</feature>
<accession>A0ABD3TLY5</accession>
<feature type="transmembrane region" description="Helical" evidence="7">
    <location>
        <begin position="99"/>
        <end position="120"/>
    </location>
</feature>
<feature type="transmembrane region" description="Helical" evidence="7">
    <location>
        <begin position="267"/>
        <end position="287"/>
    </location>
</feature>
<feature type="transmembrane region" description="Helical" evidence="7">
    <location>
        <begin position="149"/>
        <end position="168"/>
    </location>
</feature>
<feature type="transmembrane region" description="Helical" evidence="7">
    <location>
        <begin position="372"/>
        <end position="395"/>
    </location>
</feature>
<feature type="transmembrane region" description="Helical" evidence="7">
    <location>
        <begin position="58"/>
        <end position="78"/>
    </location>
</feature>
<keyword evidence="3" id="KW-0813">Transport</keyword>
<protein>
    <submittedName>
        <fullName evidence="8">Uncharacterized protein</fullName>
    </submittedName>
</protein>
<dbReference type="AlphaFoldDB" id="A0ABD3TLY5"/>
<feature type="transmembrane region" description="Helical" evidence="7">
    <location>
        <begin position="582"/>
        <end position="608"/>
    </location>
</feature>
<feature type="transmembrane region" description="Helical" evidence="7">
    <location>
        <begin position="401"/>
        <end position="422"/>
    </location>
</feature>
<comment type="caution">
    <text evidence="8">The sequence shown here is derived from an EMBL/GenBank/DDBJ whole genome shotgun (WGS) entry which is preliminary data.</text>
</comment>
<dbReference type="GO" id="GO:0016020">
    <property type="term" value="C:membrane"/>
    <property type="evidence" value="ECO:0007669"/>
    <property type="project" value="UniProtKB-SubCell"/>
</dbReference>
<dbReference type="Pfam" id="PF03169">
    <property type="entry name" value="OPT"/>
    <property type="match status" value="1"/>
</dbReference>
<keyword evidence="4 7" id="KW-0812">Transmembrane</keyword>
<reference evidence="8 9" key="1">
    <citation type="submission" date="2024-12" db="EMBL/GenBank/DDBJ databases">
        <title>The unique morphological basis and parallel evolutionary history of personate flowers in Penstemon.</title>
        <authorList>
            <person name="Depatie T.H."/>
            <person name="Wessinger C.A."/>
        </authorList>
    </citation>
    <scope>NUCLEOTIDE SEQUENCE [LARGE SCALE GENOMIC DNA]</scope>
    <source>
        <strain evidence="8">WTNN_2</strain>
        <tissue evidence="8">Leaf</tissue>
    </source>
</reference>
<comment type="similarity">
    <text evidence="2">Belongs to the YSL (TC 2.A.67.2) family.</text>
</comment>
<proteinExistence type="inferred from homology"/>
<dbReference type="InterPro" id="IPR045035">
    <property type="entry name" value="YSL-like"/>
</dbReference>
<feature type="transmembrane region" description="Helical" evidence="7">
    <location>
        <begin position="307"/>
        <end position="328"/>
    </location>
</feature>
<evidence type="ECO:0000313" key="8">
    <source>
        <dbReference type="EMBL" id="KAL3838040.1"/>
    </source>
</evidence>
<feature type="transmembrane region" description="Helical" evidence="7">
    <location>
        <begin position="30"/>
        <end position="52"/>
    </location>
</feature>
<name>A0ABD3TLY5_9LAMI</name>
<feature type="transmembrane region" description="Helical" evidence="7">
    <location>
        <begin position="620"/>
        <end position="644"/>
    </location>
</feature>